<feature type="region of interest" description="Disordered" evidence="2">
    <location>
        <begin position="665"/>
        <end position="689"/>
    </location>
</feature>
<feature type="region of interest" description="Disordered" evidence="2">
    <location>
        <begin position="485"/>
        <end position="558"/>
    </location>
</feature>
<comment type="caution">
    <text evidence="3">The sequence shown here is derived from an EMBL/GenBank/DDBJ whole genome shotgun (WGS) entry which is preliminary data.</text>
</comment>
<feature type="region of interest" description="Disordered" evidence="2">
    <location>
        <begin position="412"/>
        <end position="432"/>
    </location>
</feature>
<feature type="compositionally biased region" description="Low complexity" evidence="2">
    <location>
        <begin position="218"/>
        <end position="232"/>
    </location>
</feature>
<organism evidence="3 4">
    <name type="scientific">Papiliotrema laurentii</name>
    <name type="common">Cryptococcus laurentii</name>
    <dbReference type="NCBI Taxonomy" id="5418"/>
    <lineage>
        <taxon>Eukaryota</taxon>
        <taxon>Fungi</taxon>
        <taxon>Dikarya</taxon>
        <taxon>Basidiomycota</taxon>
        <taxon>Agaricomycotina</taxon>
        <taxon>Tremellomycetes</taxon>
        <taxon>Tremellales</taxon>
        <taxon>Rhynchogastremaceae</taxon>
        <taxon>Papiliotrema</taxon>
    </lineage>
</organism>
<feature type="compositionally biased region" description="Pro residues" evidence="2">
    <location>
        <begin position="233"/>
        <end position="245"/>
    </location>
</feature>
<feature type="compositionally biased region" description="Low complexity" evidence="2">
    <location>
        <begin position="1092"/>
        <end position="1111"/>
    </location>
</feature>
<feature type="region of interest" description="Disordered" evidence="2">
    <location>
        <begin position="1"/>
        <end position="23"/>
    </location>
</feature>
<feature type="compositionally biased region" description="Polar residues" evidence="2">
    <location>
        <begin position="464"/>
        <end position="473"/>
    </location>
</feature>
<reference evidence="3" key="1">
    <citation type="submission" date="2023-02" db="EMBL/GenBank/DDBJ databases">
        <title>Identification and recombinant expression of a fungal hydrolase from Papiliotrema laurentii that hydrolyzes apple cutin and clears colloidal polyester polyurethane.</title>
        <authorList>
            <consortium name="DOE Joint Genome Institute"/>
            <person name="Roman V.A."/>
            <person name="Bojanowski C."/>
            <person name="Crable B.R."/>
            <person name="Wagner D.N."/>
            <person name="Hung C.S."/>
            <person name="Nadeau L.J."/>
            <person name="Schratz L."/>
            <person name="Haridas S."/>
            <person name="Pangilinan J."/>
            <person name="Lipzen A."/>
            <person name="Na H."/>
            <person name="Yan M."/>
            <person name="Ng V."/>
            <person name="Grigoriev I.V."/>
            <person name="Spatafora J.W."/>
            <person name="Barlow D."/>
            <person name="Biffinger J."/>
            <person name="Kelley-Loughnane N."/>
            <person name="Varaljay V.A."/>
            <person name="Crookes-Goodson W.J."/>
        </authorList>
    </citation>
    <scope>NUCLEOTIDE SEQUENCE</scope>
    <source>
        <strain evidence="3">5307AH</strain>
    </source>
</reference>
<feature type="compositionally biased region" description="Basic residues" evidence="2">
    <location>
        <begin position="1001"/>
        <end position="1015"/>
    </location>
</feature>
<keyword evidence="4" id="KW-1185">Reference proteome</keyword>
<dbReference type="GO" id="GO:0000724">
    <property type="term" value="P:double-strand break repair via homologous recombination"/>
    <property type="evidence" value="ECO:0007669"/>
    <property type="project" value="InterPro"/>
</dbReference>
<dbReference type="GO" id="GO:0032465">
    <property type="term" value="P:regulation of cytokinesis"/>
    <property type="evidence" value="ECO:0007669"/>
    <property type="project" value="TreeGrafter"/>
</dbReference>
<evidence type="ECO:0000313" key="3">
    <source>
        <dbReference type="EMBL" id="KAK1921205.1"/>
    </source>
</evidence>
<dbReference type="PANTHER" id="PTHR46591">
    <property type="entry name" value="ZINC FINGER FYVE DOMAIN-CONTAINING PROTEIN 26"/>
    <property type="match status" value="1"/>
</dbReference>
<feature type="region of interest" description="Disordered" evidence="2">
    <location>
        <begin position="218"/>
        <end position="346"/>
    </location>
</feature>
<feature type="compositionally biased region" description="Low complexity" evidence="2">
    <location>
        <begin position="290"/>
        <end position="301"/>
    </location>
</feature>
<feature type="region of interest" description="Disordered" evidence="2">
    <location>
        <begin position="461"/>
        <end position="480"/>
    </location>
</feature>
<name>A0AAD9FJ50_PAPLA</name>
<feature type="coiled-coil region" evidence="1">
    <location>
        <begin position="80"/>
        <end position="107"/>
    </location>
</feature>
<dbReference type="Proteomes" id="UP001182556">
    <property type="component" value="Unassembled WGS sequence"/>
</dbReference>
<feature type="compositionally biased region" description="Low complexity" evidence="2">
    <location>
        <begin position="989"/>
        <end position="1000"/>
    </location>
</feature>
<feature type="compositionally biased region" description="Basic and acidic residues" evidence="2">
    <location>
        <begin position="417"/>
        <end position="432"/>
    </location>
</feature>
<protein>
    <submittedName>
        <fullName evidence="3">Uncharacterized protein</fullName>
    </submittedName>
</protein>
<dbReference type="EMBL" id="JAODAN010000011">
    <property type="protein sequence ID" value="KAK1921205.1"/>
    <property type="molecule type" value="Genomic_DNA"/>
</dbReference>
<feature type="region of interest" description="Disordered" evidence="2">
    <location>
        <begin position="817"/>
        <end position="867"/>
    </location>
</feature>
<proteinExistence type="predicted"/>
<evidence type="ECO:0000256" key="1">
    <source>
        <dbReference type="SAM" id="Coils"/>
    </source>
</evidence>
<keyword evidence="1" id="KW-0175">Coiled coil</keyword>
<dbReference type="GO" id="GO:0000281">
    <property type="term" value="P:mitotic cytokinesis"/>
    <property type="evidence" value="ECO:0007669"/>
    <property type="project" value="InterPro"/>
</dbReference>
<evidence type="ECO:0000256" key="2">
    <source>
        <dbReference type="SAM" id="MobiDB-lite"/>
    </source>
</evidence>
<feature type="region of interest" description="Disordered" evidence="2">
    <location>
        <begin position="882"/>
        <end position="911"/>
    </location>
</feature>
<feature type="compositionally biased region" description="Pro residues" evidence="2">
    <location>
        <begin position="322"/>
        <end position="332"/>
    </location>
</feature>
<feature type="region of interest" description="Disordered" evidence="2">
    <location>
        <begin position="709"/>
        <end position="731"/>
    </location>
</feature>
<dbReference type="PANTHER" id="PTHR46591:SF1">
    <property type="entry name" value="ZINC FINGER FYVE DOMAIN-CONTAINING PROTEIN 26"/>
    <property type="match status" value="1"/>
</dbReference>
<dbReference type="InterPro" id="IPR028730">
    <property type="entry name" value="ZFYVE26"/>
</dbReference>
<dbReference type="GO" id="GO:0032266">
    <property type="term" value="F:phosphatidylinositol-3-phosphate binding"/>
    <property type="evidence" value="ECO:0007669"/>
    <property type="project" value="InterPro"/>
</dbReference>
<feature type="compositionally biased region" description="Low complexity" evidence="2">
    <location>
        <begin position="892"/>
        <end position="907"/>
    </location>
</feature>
<feature type="region of interest" description="Disordered" evidence="2">
    <location>
        <begin position="572"/>
        <end position="602"/>
    </location>
</feature>
<feature type="compositionally biased region" description="Polar residues" evidence="2">
    <location>
        <begin position="818"/>
        <end position="833"/>
    </location>
</feature>
<feature type="compositionally biased region" description="Polar residues" evidence="2">
    <location>
        <begin position="938"/>
        <end position="951"/>
    </location>
</feature>
<sequence>MHTPHIQHAVQQPATPFDPHSMQQMGLAGRTSFEVMPMDEQTRLMFEQQHRLQAQNMVGREMKMAPQRQLGVAATAQQVQQQSSQQVQQQQQQQQQAQQQQQQHMQQQHAMQQQGVRPMMANPGQQAQGYIIDGQGRMVPQQWAAQVQSQPGYGTQSQPVQLTAAQHQQMLAYQQQQQAAYHQQQQQQQQQQAAAVAAAQQQQQQAVQQAAAQAAQQQQQHLAAQQRMAQPPSARPPAAPTPGPGQSPALLQVPPPPMKRNASRIASGSASPIPPHLRLASASQPMQPTSSVSSSISANGSHAHPPAHRAATLPIAMTSLPGPSPTTVPGPAAPDYSNPDPFAPGPSRAGPMIQPGDPISSLTRIHRVNPRRIATVSTATRVRRKEGVEAKLKRQIEMAQAQLEKIKKESAELEAEKEEKEGDAEADREASRRRKFEEHLLEYLERAGHVAAIEGLKKDVKRNASATQPNTQIPAEDTSMAENATADTSIDGGTPGNAGRDRGEQSPKKVQTNLSPIEEKEKSPQTALSLIKRDASSPGDSVDTNSPRKPDEGEEMDATGQQIAVESGIAGETTGNADNAAVSASPLPLETSPAQASTLGKEPPTAVTDLGYLYMWWTVFEDTQRAVKQSKLKSLTSSTILAMPNTAIPPTSALAARIAVSNSADAVRASSVDPSRPTQGGHAEPPPTAITATLRRADELRRAQEIQIQASQQEENRRKSLAQGGNPQTVGSMMANGQQGMTPEQVLAHQQQLGYPAHMVQHPSAQSYAQAIQAQAQAQIQAQAALMQQNGYRAMATNGRMPQLSQQQYVLQHQQPLGGQSDNVAGSPSTDSGMSAKRGPDPSPVEGAATKRAKVGTKRPTPEDHQRQAIEVATRVAAQHMPAPNLPNFPAQPIQRQSSQPSISRPPTEAEKQYALAQATYARQQVMASPAAMMGISPSGSQASPGNLTSGSPGGPFEVGANGPGMAKTAKRGNTTLSVDVEPSHSDMTDMTASTTTSGPGKKKGNAKKPAKGKKGQNATSLQSKEDFVVPSTPTGPGQAGQGHELHYDPSAHLQRQQPEGMVRSDTLESLSQASVNGDPAGVQVQRTPDEAMQQAQQVQQQQRAQHEANAGQVGPNGQAGTSDDILNYLQGSMGNPSGGGDVNGMDLPSGATGNENVLFDDFDFSEWNFDSLGGGGEDNDFLNSM</sequence>
<dbReference type="GO" id="GO:0030496">
    <property type="term" value="C:midbody"/>
    <property type="evidence" value="ECO:0007669"/>
    <property type="project" value="TreeGrafter"/>
</dbReference>
<evidence type="ECO:0000313" key="4">
    <source>
        <dbReference type="Proteomes" id="UP001182556"/>
    </source>
</evidence>
<feature type="region of interest" description="Disordered" evidence="2">
    <location>
        <begin position="1073"/>
        <end position="1150"/>
    </location>
</feature>
<accession>A0AAD9FJ50</accession>
<feature type="region of interest" description="Disordered" evidence="2">
    <location>
        <begin position="937"/>
        <end position="1046"/>
    </location>
</feature>
<gene>
    <name evidence="3" type="ORF">DB88DRAFT_518328</name>
</gene>
<dbReference type="AlphaFoldDB" id="A0AAD9FJ50"/>